<dbReference type="GO" id="GO:0006423">
    <property type="term" value="P:cysteinyl-tRNA aminoacylation"/>
    <property type="evidence" value="ECO:0007669"/>
    <property type="project" value="InterPro"/>
</dbReference>
<evidence type="ECO:0000256" key="5">
    <source>
        <dbReference type="ARBA" id="ARBA00022741"/>
    </source>
</evidence>
<dbReference type="OrthoDB" id="438179at2759"/>
<dbReference type="GO" id="GO:0046872">
    <property type="term" value="F:metal ion binding"/>
    <property type="evidence" value="ECO:0007669"/>
    <property type="project" value="UniProtKB-KW"/>
</dbReference>
<dbReference type="Gene3D" id="1.20.120.1910">
    <property type="entry name" value="Cysteine-tRNA ligase, C-terminal anti-codon recognition domain"/>
    <property type="match status" value="1"/>
</dbReference>
<dbReference type="GO" id="GO:0004817">
    <property type="term" value="F:cysteine-tRNA ligase activity"/>
    <property type="evidence" value="ECO:0007669"/>
    <property type="project" value="UniProtKB-EC"/>
</dbReference>
<keyword evidence="14" id="KW-1185">Reference proteome</keyword>
<evidence type="ECO:0000313" key="14">
    <source>
        <dbReference type="Proteomes" id="UP000187455"/>
    </source>
</evidence>
<evidence type="ECO:0000256" key="4">
    <source>
        <dbReference type="ARBA" id="ARBA00022723"/>
    </source>
</evidence>
<dbReference type="SUPFAM" id="SSF47323">
    <property type="entry name" value="Anticodon-binding domain of a subclass of class I aminoacyl-tRNA synthetases"/>
    <property type="match status" value="1"/>
</dbReference>
<keyword evidence="11" id="KW-0175">Coiled coil</keyword>
<keyword evidence="3 13" id="KW-0436">Ligase</keyword>
<evidence type="ECO:0000256" key="7">
    <source>
        <dbReference type="ARBA" id="ARBA00022840"/>
    </source>
</evidence>
<reference evidence="13 14" key="1">
    <citation type="journal article" date="2016" name="Mol. Biol. Evol.">
        <title>Genome-Wide Survey of Gut Fungi (Harpellales) Reveals the First Horizontally Transferred Ubiquitin Gene from a Mosquito Host.</title>
        <authorList>
            <person name="Wang Y."/>
            <person name="White M.M."/>
            <person name="Kvist S."/>
            <person name="Moncalvo J.M."/>
        </authorList>
    </citation>
    <scope>NUCLEOTIDE SEQUENCE [LARGE SCALE GENOMIC DNA]</scope>
    <source>
        <strain evidence="13 14">ALG-7-W6</strain>
    </source>
</reference>
<name>A0A1R0GND5_9FUNG</name>
<keyword evidence="4" id="KW-0479">Metal-binding</keyword>
<dbReference type="Proteomes" id="UP000187455">
    <property type="component" value="Unassembled WGS sequence"/>
</dbReference>
<evidence type="ECO:0000256" key="8">
    <source>
        <dbReference type="ARBA" id="ARBA00022917"/>
    </source>
</evidence>
<comment type="caution">
    <text evidence="13">The sequence shown here is derived from an EMBL/GenBank/DDBJ whole genome shotgun (WGS) entry which is preliminary data.</text>
</comment>
<dbReference type="CDD" id="cd00672">
    <property type="entry name" value="CysRS_core"/>
    <property type="match status" value="1"/>
</dbReference>
<dbReference type="Gene3D" id="3.40.50.620">
    <property type="entry name" value="HUPs"/>
    <property type="match status" value="1"/>
</dbReference>
<feature type="domain" description="tRNA synthetases class I catalytic" evidence="12">
    <location>
        <begin position="36"/>
        <end position="472"/>
    </location>
</feature>
<protein>
    <recommendedName>
        <fullName evidence="2">cysteine--tRNA ligase</fullName>
        <ecNumber evidence="2">6.1.1.16</ecNumber>
    </recommendedName>
    <alternativeName>
        <fullName evidence="10">Cysteinyl-tRNA synthetase</fullName>
    </alternativeName>
</protein>
<dbReference type="NCBIfam" id="TIGR00435">
    <property type="entry name" value="cysS"/>
    <property type="match status" value="1"/>
</dbReference>
<dbReference type="InterPro" id="IPR015803">
    <property type="entry name" value="Cys-tRNA-ligase"/>
</dbReference>
<dbReference type="GO" id="GO:0005737">
    <property type="term" value="C:cytoplasm"/>
    <property type="evidence" value="ECO:0007669"/>
    <property type="project" value="TreeGrafter"/>
</dbReference>
<evidence type="ECO:0000256" key="3">
    <source>
        <dbReference type="ARBA" id="ARBA00022598"/>
    </source>
</evidence>
<evidence type="ECO:0000256" key="9">
    <source>
        <dbReference type="ARBA" id="ARBA00023146"/>
    </source>
</evidence>
<dbReference type="PANTHER" id="PTHR10890">
    <property type="entry name" value="CYSTEINYL-TRNA SYNTHETASE"/>
    <property type="match status" value="1"/>
</dbReference>
<organism evidence="13 14">
    <name type="scientific">Smittium mucronatum</name>
    <dbReference type="NCBI Taxonomy" id="133383"/>
    <lineage>
        <taxon>Eukaryota</taxon>
        <taxon>Fungi</taxon>
        <taxon>Fungi incertae sedis</taxon>
        <taxon>Zoopagomycota</taxon>
        <taxon>Kickxellomycotina</taxon>
        <taxon>Harpellomycetes</taxon>
        <taxon>Harpellales</taxon>
        <taxon>Legeriomycetaceae</taxon>
        <taxon>Smittium</taxon>
    </lineage>
</organism>
<evidence type="ECO:0000313" key="13">
    <source>
        <dbReference type="EMBL" id="OLY78396.1"/>
    </source>
</evidence>
<dbReference type="HAMAP" id="MF_00041">
    <property type="entry name" value="Cys_tRNA_synth"/>
    <property type="match status" value="1"/>
</dbReference>
<gene>
    <name evidence="13" type="ORF">AYI68_g7556</name>
</gene>
<dbReference type="InterPro" id="IPR009080">
    <property type="entry name" value="tRNAsynth_Ia_anticodon-bd"/>
</dbReference>
<evidence type="ECO:0000256" key="2">
    <source>
        <dbReference type="ARBA" id="ARBA00012832"/>
    </source>
</evidence>
<evidence type="ECO:0000256" key="1">
    <source>
        <dbReference type="ARBA" id="ARBA00001947"/>
    </source>
</evidence>
<evidence type="ECO:0000259" key="12">
    <source>
        <dbReference type="Pfam" id="PF01406"/>
    </source>
</evidence>
<accession>A0A1R0GND5</accession>
<feature type="non-terminal residue" evidence="13">
    <location>
        <position position="826"/>
    </location>
</feature>
<keyword evidence="9" id="KW-0030">Aminoacyl-tRNA synthetase</keyword>
<dbReference type="EC" id="6.1.1.16" evidence="2"/>
<comment type="cofactor">
    <cofactor evidence="1">
        <name>Zn(2+)</name>
        <dbReference type="ChEBI" id="CHEBI:29105"/>
    </cofactor>
</comment>
<dbReference type="STRING" id="133383.A0A1R0GND5"/>
<dbReference type="InterPro" id="IPR024909">
    <property type="entry name" value="Cys-tRNA/MSH_ligase"/>
</dbReference>
<keyword evidence="7" id="KW-0067">ATP-binding</keyword>
<dbReference type="AlphaFoldDB" id="A0A1R0GND5"/>
<evidence type="ECO:0000256" key="10">
    <source>
        <dbReference type="ARBA" id="ARBA00031499"/>
    </source>
</evidence>
<proteinExistence type="inferred from homology"/>
<dbReference type="Pfam" id="PF01406">
    <property type="entry name" value="tRNA-synt_1e"/>
    <property type="match status" value="1"/>
</dbReference>
<keyword evidence="5" id="KW-0547">Nucleotide-binding</keyword>
<sequence>MSAEDLNTGTWTAPVPVVARDGLKIYNSLTKTKVPFVPLNGNVVTWYGCGPTVYDASHLGHARNYITFDYIRRIMINYFGYNVYMVMNITDIDDKIIVRGRQTHLFKKKKHDVTVLDKNLLDEAILAWKEYVSTNFDVELAQNLDPHTNEGIEASKHQIDSFLKLANLEANPKSNMYRDVCIKGLNAISAATKNLEANQTGIEIAHLLLEEMKEIFSVHLDSLLGGTVSDPAVFKQFTQFWESDYMNDMANLNVLRPDLLTRVTEYVPQIVDFVKKIIDNGYAYESLGSVYFNVGAFDGNNGHFYAKLEPKSKGNGTFLEESEGSLGLKLVGKRSNADFALWKASKSGEPAWDSPWGKGRPGWHIECSVMASEVLGKQIDIHSGGIDLAFPHHDNELAQSEAHFENGQWVNYFMHSGHLHIEGSKMSKSLKNFITIKEALKSYSARQLRICFLQQRWDSPSDYKHSSMEEALSIETTIGNFFANTLAIHRKTDLSSTLLFGEKEKELAAFVGEAQNKVHLALCDSFDTPTAIKALVELVNRANVYYRQANVNSDPSSMFMAARYVSKMVEIFGLGSPDSESSKIGWNSGGTVSKSTSAVDNETLVMPYINALSKFRDNVRIVSRQGAIDKKELLKLCDELRDSILPELGILLDDQDEGGALIKLADPNELKAEMAVKRAHEETKRLKKLAIQEANAEKARLRLEAEFISEGNSDFYGDDDVINQVRRVRHEMDASIGFQGVAVASKDIIPSDGKEDREAGIRASFNIKLGVGAGAFDIETNRRHDVLAEEAGDTGQERLAHGLGDDRGHEREVVGVARVLEQVGAV</sequence>
<dbReference type="InterPro" id="IPR014729">
    <property type="entry name" value="Rossmann-like_a/b/a_fold"/>
</dbReference>
<dbReference type="InterPro" id="IPR032678">
    <property type="entry name" value="tRNA-synt_1_cat_dom"/>
</dbReference>
<dbReference type="SUPFAM" id="SSF52374">
    <property type="entry name" value="Nucleotidylyl transferase"/>
    <property type="match status" value="1"/>
</dbReference>
<dbReference type="GO" id="GO:0005524">
    <property type="term" value="F:ATP binding"/>
    <property type="evidence" value="ECO:0007669"/>
    <property type="project" value="UniProtKB-KW"/>
</dbReference>
<evidence type="ECO:0000256" key="11">
    <source>
        <dbReference type="SAM" id="Coils"/>
    </source>
</evidence>
<dbReference type="PANTHER" id="PTHR10890:SF3">
    <property type="entry name" value="CYSTEINE--TRNA LIGASE, CYTOPLASMIC"/>
    <property type="match status" value="1"/>
</dbReference>
<evidence type="ECO:0000256" key="6">
    <source>
        <dbReference type="ARBA" id="ARBA00022833"/>
    </source>
</evidence>
<feature type="coiled-coil region" evidence="11">
    <location>
        <begin position="684"/>
        <end position="711"/>
    </location>
</feature>
<keyword evidence="6" id="KW-0862">Zinc</keyword>
<dbReference type="EMBL" id="LSSL01006532">
    <property type="protein sequence ID" value="OLY78396.1"/>
    <property type="molecule type" value="Genomic_DNA"/>
</dbReference>
<dbReference type="PRINTS" id="PR00983">
    <property type="entry name" value="TRNASYNTHCYS"/>
</dbReference>
<keyword evidence="8" id="KW-0648">Protein biosynthesis</keyword>